<evidence type="ECO:0000313" key="2">
    <source>
        <dbReference type="EMBL" id="KAB7502616.1"/>
    </source>
</evidence>
<keyword evidence="1" id="KW-0812">Transmembrane</keyword>
<reference evidence="2 3" key="1">
    <citation type="journal article" date="2019" name="PLoS Biol.">
        <title>Sex chromosomes control vertical transmission of feminizing Wolbachia symbionts in an isopod.</title>
        <authorList>
            <person name="Becking T."/>
            <person name="Chebbi M.A."/>
            <person name="Giraud I."/>
            <person name="Moumen B."/>
            <person name="Laverre T."/>
            <person name="Caubet Y."/>
            <person name="Peccoud J."/>
            <person name="Gilbert C."/>
            <person name="Cordaux R."/>
        </authorList>
    </citation>
    <scope>NUCLEOTIDE SEQUENCE [LARGE SCALE GENOMIC DNA]</scope>
    <source>
        <strain evidence="2">ANa2</strain>
        <tissue evidence="2">Whole body excluding digestive tract and cuticle</tissue>
    </source>
</reference>
<feature type="transmembrane region" description="Helical" evidence="1">
    <location>
        <begin position="30"/>
        <end position="52"/>
    </location>
</feature>
<keyword evidence="1" id="KW-0472">Membrane</keyword>
<name>A0A5N5T7Q0_9CRUS</name>
<keyword evidence="3" id="KW-1185">Reference proteome</keyword>
<sequence>MVRFPRFKPSFGSSLEKPQVKYSFIAIKNIPILQIDALIITIWFFFIIWYGFPFARDHGFCLRAKCL</sequence>
<organism evidence="2 3">
    <name type="scientific">Armadillidium nasatum</name>
    <dbReference type="NCBI Taxonomy" id="96803"/>
    <lineage>
        <taxon>Eukaryota</taxon>
        <taxon>Metazoa</taxon>
        <taxon>Ecdysozoa</taxon>
        <taxon>Arthropoda</taxon>
        <taxon>Crustacea</taxon>
        <taxon>Multicrustacea</taxon>
        <taxon>Malacostraca</taxon>
        <taxon>Eumalacostraca</taxon>
        <taxon>Peracarida</taxon>
        <taxon>Isopoda</taxon>
        <taxon>Oniscidea</taxon>
        <taxon>Crinocheta</taxon>
        <taxon>Armadillidiidae</taxon>
        <taxon>Armadillidium</taxon>
    </lineage>
</organism>
<dbReference type="EMBL" id="SEYY01007124">
    <property type="protein sequence ID" value="KAB7502616.1"/>
    <property type="molecule type" value="Genomic_DNA"/>
</dbReference>
<evidence type="ECO:0000313" key="3">
    <source>
        <dbReference type="Proteomes" id="UP000326759"/>
    </source>
</evidence>
<dbReference type="Proteomes" id="UP000326759">
    <property type="component" value="Unassembled WGS sequence"/>
</dbReference>
<accession>A0A5N5T7Q0</accession>
<proteinExistence type="predicted"/>
<keyword evidence="1" id="KW-1133">Transmembrane helix</keyword>
<comment type="caution">
    <text evidence="2">The sequence shown here is derived from an EMBL/GenBank/DDBJ whole genome shotgun (WGS) entry which is preliminary data.</text>
</comment>
<dbReference type="AlphaFoldDB" id="A0A5N5T7Q0"/>
<gene>
    <name evidence="2" type="ORF">Anas_08502</name>
</gene>
<evidence type="ECO:0000256" key="1">
    <source>
        <dbReference type="SAM" id="Phobius"/>
    </source>
</evidence>
<protein>
    <submittedName>
        <fullName evidence="2">Uncharacterized protein</fullName>
    </submittedName>
</protein>